<evidence type="ECO:0000256" key="4">
    <source>
        <dbReference type="ARBA" id="ARBA00023172"/>
    </source>
</evidence>
<dbReference type="SUPFAM" id="SSF53041">
    <property type="entry name" value="Resolvase-like"/>
    <property type="match status" value="1"/>
</dbReference>
<organism evidence="7 8">
    <name type="scientific">Xenorhabdus bovienii</name>
    <name type="common">Xenorhabdus nematophila subsp. bovienii</name>
    <dbReference type="NCBI Taxonomy" id="40576"/>
    <lineage>
        <taxon>Bacteria</taxon>
        <taxon>Pseudomonadati</taxon>
        <taxon>Pseudomonadota</taxon>
        <taxon>Gammaproteobacteria</taxon>
        <taxon>Enterobacterales</taxon>
        <taxon>Morganellaceae</taxon>
        <taxon>Xenorhabdus</taxon>
    </lineage>
</organism>
<dbReference type="PROSITE" id="PS00398">
    <property type="entry name" value="RECOMBINASES_2"/>
    <property type="match status" value="1"/>
</dbReference>
<evidence type="ECO:0000313" key="7">
    <source>
        <dbReference type="EMBL" id="CDM91154.1"/>
    </source>
</evidence>
<evidence type="ECO:0000256" key="5">
    <source>
        <dbReference type="PIRSR" id="PIRSR606118-50"/>
    </source>
</evidence>
<sequence length="189" mass="21293">MRIGYARKSTVEQDIIHQIDGPCGAGCEQIYQEQVSRGGERRRKAGTPELDNCLKALRSGDTLVVWALDRLGGSLRDLVNLMEDLQVRGINFESLKENIDTSSFAGEMYLQLIAIFSNFEHNRNKERTRSGLAAARARGRIGGRPPALSLGQIKEIDVLVESEKFTINDIAKRYGVTRQTIYNRHKRKC</sequence>
<dbReference type="AlphaFoldDB" id="A0A0B6XFJ7"/>
<dbReference type="GO" id="GO:0000150">
    <property type="term" value="F:DNA strand exchange activity"/>
    <property type="evidence" value="ECO:0007669"/>
    <property type="project" value="InterPro"/>
</dbReference>
<dbReference type="PROSITE" id="PS51736">
    <property type="entry name" value="RECOMBINASES_3"/>
    <property type="match status" value="1"/>
</dbReference>
<dbReference type="CDD" id="cd03768">
    <property type="entry name" value="SR_ResInv"/>
    <property type="match status" value="1"/>
</dbReference>
<evidence type="ECO:0000313" key="8">
    <source>
        <dbReference type="Proteomes" id="UP000032930"/>
    </source>
</evidence>
<dbReference type="RefSeq" id="WP_046337415.1">
    <property type="nucleotide sequence ID" value="NZ_CAWMEF010000001.1"/>
</dbReference>
<dbReference type="PANTHER" id="PTHR30461">
    <property type="entry name" value="DNA-INVERTASE FROM LAMBDOID PROPHAGE"/>
    <property type="match status" value="1"/>
</dbReference>
<keyword evidence="2" id="KW-0229">DNA integration</keyword>
<feature type="active site" description="O-(5'-phospho-DNA)-serine intermediate" evidence="5">
    <location>
        <position position="9"/>
    </location>
</feature>
<dbReference type="CDD" id="cd00569">
    <property type="entry name" value="HTH_Hin_like"/>
    <property type="match status" value="1"/>
</dbReference>
<dbReference type="Gene3D" id="3.40.50.1390">
    <property type="entry name" value="Resolvase, N-terminal catalytic domain"/>
    <property type="match status" value="1"/>
</dbReference>
<dbReference type="KEGG" id="xbv:XBW1_3798"/>
<name>A0A0B6XFJ7_XENBV</name>
<dbReference type="InterPro" id="IPR006120">
    <property type="entry name" value="Resolvase_HTH_dom"/>
</dbReference>
<keyword evidence="4" id="KW-0233">DNA recombination</keyword>
<evidence type="ECO:0000256" key="1">
    <source>
        <dbReference type="ARBA" id="ARBA00009913"/>
    </source>
</evidence>
<comment type="similarity">
    <text evidence="1">Belongs to the site-specific recombinase resolvase family.</text>
</comment>
<dbReference type="InterPro" id="IPR009057">
    <property type="entry name" value="Homeodomain-like_sf"/>
</dbReference>
<keyword evidence="3" id="KW-0238">DNA-binding</keyword>
<dbReference type="EMBL" id="FO818637">
    <property type="protein sequence ID" value="CDM91154.1"/>
    <property type="molecule type" value="Genomic_DNA"/>
</dbReference>
<dbReference type="InterPro" id="IPR050639">
    <property type="entry name" value="SSR_resolvase"/>
</dbReference>
<dbReference type="SUPFAM" id="SSF46689">
    <property type="entry name" value="Homeodomain-like"/>
    <property type="match status" value="1"/>
</dbReference>
<dbReference type="GO" id="GO:0003677">
    <property type="term" value="F:DNA binding"/>
    <property type="evidence" value="ECO:0007669"/>
    <property type="project" value="UniProtKB-KW"/>
</dbReference>
<dbReference type="Gene3D" id="1.10.10.60">
    <property type="entry name" value="Homeodomain-like"/>
    <property type="match status" value="1"/>
</dbReference>
<evidence type="ECO:0000256" key="3">
    <source>
        <dbReference type="ARBA" id="ARBA00023125"/>
    </source>
</evidence>
<dbReference type="InterPro" id="IPR006119">
    <property type="entry name" value="Resolv_N"/>
</dbReference>
<feature type="domain" description="Resolvase/invertase-type recombinase catalytic" evidence="6">
    <location>
        <begin position="1"/>
        <end position="139"/>
    </location>
</feature>
<dbReference type="InterPro" id="IPR006118">
    <property type="entry name" value="Recombinase_CS"/>
</dbReference>
<dbReference type="Proteomes" id="UP000032930">
    <property type="component" value="Chromosome"/>
</dbReference>
<dbReference type="Pfam" id="PF00239">
    <property type="entry name" value="Resolvase"/>
    <property type="match status" value="1"/>
</dbReference>
<dbReference type="SMART" id="SM00857">
    <property type="entry name" value="Resolvase"/>
    <property type="match status" value="1"/>
</dbReference>
<dbReference type="GO" id="GO:0015074">
    <property type="term" value="P:DNA integration"/>
    <property type="evidence" value="ECO:0007669"/>
    <property type="project" value="UniProtKB-KW"/>
</dbReference>
<reference evidence="7 8" key="1">
    <citation type="submission" date="2014-02" db="EMBL/GenBank/DDBJ databases">
        <authorList>
            <person name="Genoscope - CEA"/>
        </authorList>
    </citation>
    <scope>NUCLEOTIDE SEQUENCE [LARGE SCALE GENOMIC DNA]</scope>
    <source>
        <strain evidence="7 8">CS03</strain>
    </source>
</reference>
<protein>
    <submittedName>
        <fullName evidence="7">Protein uvp1</fullName>
    </submittedName>
</protein>
<evidence type="ECO:0000259" key="6">
    <source>
        <dbReference type="PROSITE" id="PS51736"/>
    </source>
</evidence>
<gene>
    <name evidence="7" type="primary">uvp</name>
    <name evidence="7" type="ORF">XBW1_3798</name>
</gene>
<proteinExistence type="inferred from homology"/>
<dbReference type="PANTHER" id="PTHR30461:SF2">
    <property type="entry name" value="SERINE RECOMBINASE PINE-RELATED"/>
    <property type="match status" value="1"/>
</dbReference>
<accession>A0A0B6XFJ7</accession>
<evidence type="ECO:0000256" key="2">
    <source>
        <dbReference type="ARBA" id="ARBA00022908"/>
    </source>
</evidence>
<dbReference type="InterPro" id="IPR036162">
    <property type="entry name" value="Resolvase-like_N_sf"/>
</dbReference>
<dbReference type="Pfam" id="PF02796">
    <property type="entry name" value="HTH_7"/>
    <property type="match status" value="1"/>
</dbReference>